<dbReference type="Pfam" id="PF12804">
    <property type="entry name" value="NTP_transf_3"/>
    <property type="match status" value="1"/>
</dbReference>
<dbReference type="Gene3D" id="2.160.10.10">
    <property type="entry name" value="Hexapeptide repeat proteins"/>
    <property type="match status" value="1"/>
</dbReference>
<keyword evidence="11 18" id="KW-0573">Peptidoglycan synthesis</keyword>
<dbReference type="GO" id="GO:0005737">
    <property type="term" value="C:cytoplasm"/>
    <property type="evidence" value="ECO:0007669"/>
    <property type="project" value="UniProtKB-SubCell"/>
</dbReference>
<dbReference type="CDD" id="cd02540">
    <property type="entry name" value="GT2_GlmU_N_bac"/>
    <property type="match status" value="1"/>
</dbReference>
<evidence type="ECO:0000256" key="18">
    <source>
        <dbReference type="HAMAP-Rule" id="MF_01631"/>
    </source>
</evidence>
<feature type="binding site" evidence="18">
    <location>
        <position position="225"/>
    </location>
    <ligand>
        <name>UDP-N-acetyl-alpha-D-glucosamine</name>
        <dbReference type="ChEBI" id="CHEBI:57705"/>
    </ligand>
</feature>
<evidence type="ECO:0000256" key="14">
    <source>
        <dbReference type="ARBA" id="ARBA00023316"/>
    </source>
</evidence>
<evidence type="ECO:0000256" key="12">
    <source>
        <dbReference type="ARBA" id="ARBA00023268"/>
    </source>
</evidence>
<dbReference type="KEGG" id="had:CDV25_01925"/>
<comment type="function">
    <text evidence="17 18">Catalyzes the last two sequential reactions in the de novo biosynthetic pathway for UDP-N-acetylglucosamine (UDP-GlcNAc). The C-terminal domain catalyzes the transfer of acetyl group from acetyl coenzyme A to glucosamine-1-phosphate (GlcN-1-P) to produce N-acetylglucosamine-1-phosphate (GlcNAc-1-P), which is converted into UDP-GlcNAc by the transfer of uridine 5-monophosphate (from uridine 5-triphosphate), a reaction catalyzed by the N-terminal domain.</text>
</comment>
<evidence type="ECO:0000256" key="4">
    <source>
        <dbReference type="ARBA" id="ARBA00022490"/>
    </source>
</evidence>
<dbReference type="EMBL" id="CP021886">
    <property type="protein sequence ID" value="AWI33655.1"/>
    <property type="molecule type" value="Genomic_DNA"/>
</dbReference>
<dbReference type="InterPro" id="IPR005882">
    <property type="entry name" value="Bifunctional_GlmU"/>
</dbReference>
<comment type="subunit">
    <text evidence="18">Homotrimer.</text>
</comment>
<reference evidence="20 21" key="1">
    <citation type="submission" date="2017-06" db="EMBL/GenBank/DDBJ databases">
        <title>Complete genome of Helicobacter apodemus.</title>
        <authorList>
            <person name="Cho S."/>
        </authorList>
    </citation>
    <scope>NUCLEOTIDE SEQUENCE [LARGE SCALE GENOMIC DNA]</scope>
    <source>
        <strain evidence="21">SNUVETPUB-15-01</strain>
    </source>
</reference>
<feature type="region of interest" description="N-acetyltransferase" evidence="18">
    <location>
        <begin position="249"/>
        <end position="437"/>
    </location>
</feature>
<keyword evidence="7 18" id="KW-0479">Metal-binding</keyword>
<dbReference type="Gene3D" id="3.90.550.10">
    <property type="entry name" value="Spore Coat Polysaccharide Biosynthesis Protein SpsA, Chain A"/>
    <property type="match status" value="1"/>
</dbReference>
<keyword evidence="12 18" id="KW-0511">Multifunctional enzyme</keyword>
<dbReference type="GO" id="GO:0019134">
    <property type="term" value="F:glucosamine-1-phosphate N-acetyltransferase activity"/>
    <property type="evidence" value="ECO:0007669"/>
    <property type="project" value="UniProtKB-UniRule"/>
</dbReference>
<keyword evidence="8 18" id="KW-0677">Repeat</keyword>
<evidence type="ECO:0000256" key="6">
    <source>
        <dbReference type="ARBA" id="ARBA00022695"/>
    </source>
</evidence>
<dbReference type="GO" id="GO:0003977">
    <property type="term" value="F:UDP-N-acetylglucosamine diphosphorylase activity"/>
    <property type="evidence" value="ECO:0007669"/>
    <property type="project" value="UniProtKB-UniRule"/>
</dbReference>
<dbReference type="EC" id="2.3.1.157" evidence="18"/>
<comment type="pathway">
    <text evidence="18">Bacterial outer membrane biogenesis; LPS lipid A biosynthesis.</text>
</comment>
<dbReference type="InterPro" id="IPR001451">
    <property type="entry name" value="Hexapep"/>
</dbReference>
<evidence type="ECO:0000256" key="1">
    <source>
        <dbReference type="ARBA" id="ARBA00004496"/>
    </source>
</evidence>
<feature type="binding site" evidence="18">
    <location>
        <begin position="363"/>
        <end position="364"/>
    </location>
    <ligand>
        <name>acetyl-CoA</name>
        <dbReference type="ChEBI" id="CHEBI:57288"/>
    </ligand>
</feature>
<dbReference type="OrthoDB" id="9775031at2"/>
<feature type="binding site" evidence="18">
    <location>
        <position position="357"/>
    </location>
    <ligand>
        <name>acetyl-CoA</name>
        <dbReference type="ChEBI" id="CHEBI:57288"/>
    </ligand>
</feature>
<dbReference type="UniPathway" id="UPA00973"/>
<dbReference type="RefSeq" id="WP_108910543.1">
    <property type="nucleotide sequence ID" value="NZ_CP021886.1"/>
</dbReference>
<feature type="binding site" evidence="18">
    <location>
        <begin position="11"/>
        <end position="14"/>
    </location>
    <ligand>
        <name>UDP-N-acetyl-alpha-D-glucosamine</name>
        <dbReference type="ChEBI" id="CHEBI:57705"/>
    </ligand>
</feature>
<dbReference type="HAMAP" id="MF_01631">
    <property type="entry name" value="GlmU"/>
    <property type="match status" value="1"/>
</dbReference>
<dbReference type="InterPro" id="IPR011004">
    <property type="entry name" value="Trimer_LpxA-like_sf"/>
</dbReference>
<dbReference type="AlphaFoldDB" id="A0A2U8FE26"/>
<keyword evidence="4 18" id="KW-0963">Cytoplasm</keyword>
<feature type="active site" description="Proton acceptor" evidence="18">
    <location>
        <position position="340"/>
    </location>
</feature>
<dbReference type="InterPro" id="IPR025877">
    <property type="entry name" value="MobA-like_NTP_Trfase"/>
</dbReference>
<gene>
    <name evidence="18 20" type="primary">glmU</name>
    <name evidence="20" type="ORF">CDV25_01925</name>
</gene>
<keyword evidence="13 18" id="KW-0012">Acyltransferase</keyword>
<dbReference type="GO" id="GO:0071555">
    <property type="term" value="P:cell wall organization"/>
    <property type="evidence" value="ECO:0007669"/>
    <property type="project" value="UniProtKB-KW"/>
</dbReference>
<evidence type="ECO:0000256" key="7">
    <source>
        <dbReference type="ARBA" id="ARBA00022723"/>
    </source>
</evidence>
<dbReference type="GO" id="GO:0000902">
    <property type="term" value="P:cell morphogenesis"/>
    <property type="evidence" value="ECO:0007669"/>
    <property type="project" value="UniProtKB-UniRule"/>
</dbReference>
<evidence type="ECO:0000256" key="9">
    <source>
        <dbReference type="ARBA" id="ARBA00022842"/>
    </source>
</evidence>
<feature type="binding site" evidence="18">
    <location>
        <position position="329"/>
    </location>
    <ligand>
        <name>UDP-N-acetyl-alpha-D-glucosamine</name>
        <dbReference type="ChEBI" id="CHEBI:57705"/>
    </ligand>
</feature>
<dbReference type="GO" id="GO:0009252">
    <property type="term" value="P:peptidoglycan biosynthetic process"/>
    <property type="evidence" value="ECO:0007669"/>
    <property type="project" value="UniProtKB-UniRule"/>
</dbReference>
<evidence type="ECO:0000313" key="20">
    <source>
        <dbReference type="EMBL" id="AWI33655.1"/>
    </source>
</evidence>
<comment type="subcellular location">
    <subcellularLocation>
        <location evidence="1 18">Cytoplasm</location>
    </subcellularLocation>
</comment>
<keyword evidence="9 18" id="KW-0460">Magnesium</keyword>
<evidence type="ECO:0000256" key="13">
    <source>
        <dbReference type="ARBA" id="ARBA00023315"/>
    </source>
</evidence>
<evidence type="ECO:0000259" key="19">
    <source>
        <dbReference type="Pfam" id="PF12804"/>
    </source>
</evidence>
<dbReference type="SUPFAM" id="SSF53448">
    <property type="entry name" value="Nucleotide-diphospho-sugar transferases"/>
    <property type="match status" value="1"/>
</dbReference>
<sequence length="437" mass="48738">MKNTSLSIIILAAGKGKRMQSQTPKVLHKICGREMLYFSIKEALKLSDDVSIVVGFEAKKIQAKMKEYFGNNIVFLEQDLKNYPGTGGALKNYHPKYQKVLVLNGDMPLIQSEDLEKFVSMQSDIIMSVLDSPNTYGYGRVVINNGEVLEIIEEKDASAEILNLSTLNGGIYCFSKSILEDYLPKLQNNNAQKEYYLTDVISLAKKDSKKITPIYGKIENFKGVNDKLDLAKAEEILGNRIKEYWLKKGVRMNLINTIYIEDSVTFEGECVIENGVSIYGDSKIINSHIKAHSIIESSIIENSDIGPLAHLRPQSILKKTHIGNFVEIKKSTLSGVKAGHLSYIGDSEIDIGTNIGAGFITCNYDGKDKHLTKIGKNVFIGSDTQVVSPICIEDNCIIGAGSTVRKDIKEGELFLTRGEEVRKKGFFYDFFKKKSIE</sequence>
<dbReference type="GO" id="GO:0016020">
    <property type="term" value="C:membrane"/>
    <property type="evidence" value="ECO:0007669"/>
    <property type="project" value="GOC"/>
</dbReference>
<comment type="similarity">
    <text evidence="2 18">In the C-terminal section; belongs to the transferase hexapeptide repeat family.</text>
</comment>
<comment type="pathway">
    <text evidence="18">Nucleotide-sugar biosynthesis; UDP-N-acetyl-alpha-D-glucosamine biosynthesis; N-acetyl-alpha-D-glucosamine 1-phosphate from alpha-D-glucosamine 6-phosphate (route II): step 2/2.</text>
</comment>
<dbReference type="UniPathway" id="UPA00113">
    <property type="reaction ID" value="UER00532"/>
</dbReference>
<dbReference type="GO" id="GO:0008360">
    <property type="term" value="P:regulation of cell shape"/>
    <property type="evidence" value="ECO:0007669"/>
    <property type="project" value="UniProtKB-KW"/>
</dbReference>
<organism evidence="20 21">
    <name type="scientific">Helicobacter apodemus</name>
    <dbReference type="NCBI Taxonomy" id="135569"/>
    <lineage>
        <taxon>Bacteria</taxon>
        <taxon>Pseudomonadati</taxon>
        <taxon>Campylobacterota</taxon>
        <taxon>Epsilonproteobacteria</taxon>
        <taxon>Campylobacterales</taxon>
        <taxon>Helicobacteraceae</taxon>
        <taxon>Helicobacter</taxon>
    </lineage>
</organism>
<feature type="binding site" evidence="18">
    <location>
        <begin position="85"/>
        <end position="86"/>
    </location>
    <ligand>
        <name>UDP-N-acetyl-alpha-D-glucosamine</name>
        <dbReference type="ChEBI" id="CHEBI:57705"/>
    </ligand>
</feature>
<dbReference type="NCBIfam" id="NF010939">
    <property type="entry name" value="PRK14359.1"/>
    <property type="match status" value="1"/>
</dbReference>
<dbReference type="PANTHER" id="PTHR43584">
    <property type="entry name" value="NUCLEOTIDYL TRANSFERASE"/>
    <property type="match status" value="1"/>
</dbReference>
<comment type="cofactor">
    <cofactor evidence="18">
        <name>Mg(2+)</name>
        <dbReference type="ChEBI" id="CHEBI:18420"/>
    </cofactor>
    <text evidence="18">Binds 1 Mg(2+) ion per subunit.</text>
</comment>
<dbReference type="GO" id="GO:0009245">
    <property type="term" value="P:lipid A biosynthetic process"/>
    <property type="evidence" value="ECO:0007669"/>
    <property type="project" value="UniProtKB-UniRule"/>
</dbReference>
<dbReference type="GO" id="GO:0006048">
    <property type="term" value="P:UDP-N-acetylglucosamine biosynthetic process"/>
    <property type="evidence" value="ECO:0007669"/>
    <property type="project" value="UniProtKB-UniPathway"/>
</dbReference>
<comment type="catalytic activity">
    <reaction evidence="16 18">
        <text>N-acetyl-alpha-D-glucosamine 1-phosphate + UTP + H(+) = UDP-N-acetyl-alpha-D-glucosamine + diphosphate</text>
        <dbReference type="Rhea" id="RHEA:13509"/>
        <dbReference type="ChEBI" id="CHEBI:15378"/>
        <dbReference type="ChEBI" id="CHEBI:33019"/>
        <dbReference type="ChEBI" id="CHEBI:46398"/>
        <dbReference type="ChEBI" id="CHEBI:57705"/>
        <dbReference type="ChEBI" id="CHEBI:57776"/>
        <dbReference type="EC" id="2.7.7.23"/>
    </reaction>
</comment>
<feature type="binding site" evidence="18">
    <location>
        <position position="225"/>
    </location>
    <ligand>
        <name>Mg(2+)</name>
        <dbReference type="ChEBI" id="CHEBI:18420"/>
    </ligand>
</feature>
<comment type="caution">
    <text evidence="18">Lacks conserved residue(s) required for the propagation of feature annotation.</text>
</comment>
<dbReference type="InterPro" id="IPR050065">
    <property type="entry name" value="GlmU-like"/>
</dbReference>
<keyword evidence="6 18" id="KW-0548">Nucleotidyltransferase</keyword>
<feature type="binding site" evidence="18">
    <location>
        <position position="139"/>
    </location>
    <ligand>
        <name>UDP-N-acetyl-alpha-D-glucosamine</name>
        <dbReference type="ChEBI" id="CHEBI:57705"/>
    </ligand>
</feature>
<feature type="binding site" evidence="18">
    <location>
        <position position="312"/>
    </location>
    <ligand>
        <name>UDP-N-acetyl-alpha-D-glucosamine</name>
        <dbReference type="ChEBI" id="CHEBI:57705"/>
    </ligand>
</feature>
<feature type="region of interest" description="Pyrophosphorylase" evidence="18">
    <location>
        <begin position="1"/>
        <end position="227"/>
    </location>
</feature>
<evidence type="ECO:0000313" key="21">
    <source>
        <dbReference type="Proteomes" id="UP000244890"/>
    </source>
</evidence>
<evidence type="ECO:0000256" key="15">
    <source>
        <dbReference type="ARBA" id="ARBA00048247"/>
    </source>
</evidence>
<dbReference type="SUPFAM" id="SSF51161">
    <property type="entry name" value="Trimeric LpxA-like enzymes"/>
    <property type="match status" value="1"/>
</dbReference>
<feature type="binding site" evidence="18">
    <location>
        <position position="106"/>
    </location>
    <ligand>
        <name>Mg(2+)</name>
        <dbReference type="ChEBI" id="CHEBI:18420"/>
    </ligand>
</feature>
<feature type="binding site" evidence="18">
    <location>
        <position position="153"/>
    </location>
    <ligand>
        <name>UDP-N-acetyl-alpha-D-glucosamine</name>
        <dbReference type="ChEBI" id="CHEBI:57705"/>
    </ligand>
</feature>
<dbReference type="PANTHER" id="PTHR43584:SF3">
    <property type="entry name" value="BIFUNCTIONAL PROTEIN GLMU"/>
    <property type="match status" value="1"/>
</dbReference>
<evidence type="ECO:0000256" key="8">
    <source>
        <dbReference type="ARBA" id="ARBA00022737"/>
    </source>
</evidence>
<keyword evidence="5 18" id="KW-0808">Transferase</keyword>
<comment type="catalytic activity">
    <reaction evidence="15 18">
        <text>alpha-D-glucosamine 1-phosphate + acetyl-CoA = N-acetyl-alpha-D-glucosamine 1-phosphate + CoA + H(+)</text>
        <dbReference type="Rhea" id="RHEA:13725"/>
        <dbReference type="ChEBI" id="CHEBI:15378"/>
        <dbReference type="ChEBI" id="CHEBI:57287"/>
        <dbReference type="ChEBI" id="CHEBI:57288"/>
        <dbReference type="ChEBI" id="CHEBI:57776"/>
        <dbReference type="ChEBI" id="CHEBI:58516"/>
        <dbReference type="EC" id="2.3.1.157"/>
    </reaction>
</comment>
<dbReference type="Pfam" id="PF00132">
    <property type="entry name" value="Hexapep"/>
    <property type="match status" value="1"/>
</dbReference>
<evidence type="ECO:0000256" key="16">
    <source>
        <dbReference type="ARBA" id="ARBA00048493"/>
    </source>
</evidence>
<evidence type="ECO:0000256" key="3">
    <source>
        <dbReference type="ARBA" id="ARBA00007947"/>
    </source>
</evidence>
<name>A0A2U8FE26_9HELI</name>
<feature type="region of interest" description="Linker" evidence="18">
    <location>
        <begin position="228"/>
        <end position="248"/>
    </location>
</feature>
<feature type="binding site" evidence="18">
    <location>
        <position position="354"/>
    </location>
    <ligand>
        <name>UDP-N-acetyl-alpha-D-glucosamine</name>
        <dbReference type="ChEBI" id="CHEBI:57705"/>
    </ligand>
</feature>
<evidence type="ECO:0000256" key="5">
    <source>
        <dbReference type="ARBA" id="ARBA00022679"/>
    </source>
</evidence>
<feature type="binding site" evidence="18">
    <location>
        <position position="25"/>
    </location>
    <ligand>
        <name>UDP-N-acetyl-alpha-D-glucosamine</name>
        <dbReference type="ChEBI" id="CHEBI:57705"/>
    </ligand>
</feature>
<feature type="binding site" evidence="18">
    <location>
        <position position="417"/>
    </location>
    <ligand>
        <name>acetyl-CoA</name>
        <dbReference type="ChEBI" id="CHEBI:57288"/>
    </ligand>
</feature>
<evidence type="ECO:0000256" key="11">
    <source>
        <dbReference type="ARBA" id="ARBA00022984"/>
    </source>
</evidence>
<comment type="pathway">
    <text evidence="18">Nucleotide-sugar biosynthesis; UDP-N-acetyl-alpha-D-glucosamine biosynthesis; UDP-N-acetyl-alpha-D-glucosamine from N-acetyl-alpha-D-glucosamine 1-phosphate: step 1/1.</text>
</comment>
<proteinExistence type="inferred from homology"/>
<keyword evidence="10 18" id="KW-0133">Cell shape</keyword>
<dbReference type="GO" id="GO:0000287">
    <property type="term" value="F:magnesium ion binding"/>
    <property type="evidence" value="ECO:0007669"/>
    <property type="project" value="UniProtKB-UniRule"/>
</dbReference>
<feature type="binding site" evidence="18">
    <location>
        <position position="343"/>
    </location>
    <ligand>
        <name>UDP-N-acetyl-alpha-D-glucosamine</name>
        <dbReference type="ChEBI" id="CHEBI:57705"/>
    </ligand>
</feature>
<keyword evidence="14 18" id="KW-0961">Cell wall biogenesis/degradation</keyword>
<accession>A0A2U8FE26</accession>
<evidence type="ECO:0000256" key="2">
    <source>
        <dbReference type="ARBA" id="ARBA00007707"/>
    </source>
</evidence>
<evidence type="ECO:0000256" key="10">
    <source>
        <dbReference type="ARBA" id="ARBA00022960"/>
    </source>
</evidence>
<dbReference type="EC" id="2.7.7.23" evidence="18"/>
<feature type="binding site" evidence="18">
    <location>
        <position position="382"/>
    </location>
    <ligand>
        <name>acetyl-CoA</name>
        <dbReference type="ChEBI" id="CHEBI:57288"/>
    </ligand>
</feature>
<dbReference type="NCBIfam" id="TIGR01173">
    <property type="entry name" value="glmU"/>
    <property type="match status" value="1"/>
</dbReference>
<feature type="domain" description="MobA-like NTP transferase" evidence="19">
    <location>
        <begin position="9"/>
        <end position="121"/>
    </location>
</feature>
<dbReference type="Proteomes" id="UP000244890">
    <property type="component" value="Chromosome"/>
</dbReference>
<feature type="binding site" evidence="18">
    <location>
        <position position="168"/>
    </location>
    <ligand>
        <name>UDP-N-acetyl-alpha-D-glucosamine</name>
        <dbReference type="ChEBI" id="CHEBI:57705"/>
    </ligand>
</feature>
<comment type="similarity">
    <text evidence="3 18">In the N-terminal section; belongs to the N-acetylglucosamine-1-phosphate uridyltransferase family.</text>
</comment>
<dbReference type="InterPro" id="IPR029044">
    <property type="entry name" value="Nucleotide-diphossugar_trans"/>
</dbReference>
<protein>
    <recommendedName>
        <fullName evidence="18">Bifunctional protein GlmU</fullName>
    </recommendedName>
    <domain>
        <recommendedName>
            <fullName evidence="18">UDP-N-acetylglucosamine pyrophosphorylase</fullName>
            <ecNumber evidence="18">2.7.7.23</ecNumber>
        </recommendedName>
        <alternativeName>
            <fullName evidence="18">N-acetylglucosamine-1-phosphate uridyltransferase</fullName>
        </alternativeName>
    </domain>
    <domain>
        <recommendedName>
            <fullName evidence="18">Glucosamine-1-phosphate N-acetyltransferase</fullName>
            <ecNumber evidence="18">2.3.1.157</ecNumber>
        </recommendedName>
    </domain>
</protein>
<feature type="binding site" evidence="18">
    <location>
        <position position="400"/>
    </location>
    <ligand>
        <name>acetyl-CoA</name>
        <dbReference type="ChEBI" id="CHEBI:57288"/>
    </ligand>
</feature>
<evidence type="ECO:0000256" key="17">
    <source>
        <dbReference type="ARBA" id="ARBA00049628"/>
    </source>
</evidence>